<accession>A0A4Z2IFE8</accession>
<dbReference type="GO" id="GO:0061630">
    <property type="term" value="F:ubiquitin protein ligase activity"/>
    <property type="evidence" value="ECO:0007669"/>
    <property type="project" value="TreeGrafter"/>
</dbReference>
<dbReference type="InterPro" id="IPR008979">
    <property type="entry name" value="Galactose-bd-like_sf"/>
</dbReference>
<dbReference type="Proteomes" id="UP000314294">
    <property type="component" value="Unassembled WGS sequence"/>
</dbReference>
<dbReference type="GO" id="GO:0005737">
    <property type="term" value="C:cytoplasm"/>
    <property type="evidence" value="ECO:0007669"/>
    <property type="project" value="TreeGrafter"/>
</dbReference>
<proteinExistence type="predicted"/>
<gene>
    <name evidence="3" type="primary">nccrp1</name>
    <name evidence="3" type="ORF">EYF80_013138</name>
</gene>
<protein>
    <submittedName>
        <fullName evidence="3">F-box only protein 50</fullName>
    </submittedName>
</protein>
<evidence type="ECO:0000313" key="4">
    <source>
        <dbReference type="Proteomes" id="UP000314294"/>
    </source>
</evidence>
<dbReference type="EMBL" id="SRLO01000091">
    <property type="protein sequence ID" value="TNN76686.1"/>
    <property type="molecule type" value="Genomic_DNA"/>
</dbReference>
<dbReference type="FunFam" id="2.60.120.260:FF:000012">
    <property type="entry name" value="F-box only protein 2"/>
    <property type="match status" value="1"/>
</dbReference>
<reference evidence="3 4" key="1">
    <citation type="submission" date="2019-03" db="EMBL/GenBank/DDBJ databases">
        <title>First draft genome of Liparis tanakae, snailfish: a comprehensive survey of snailfish specific genes.</title>
        <authorList>
            <person name="Kim W."/>
            <person name="Song I."/>
            <person name="Jeong J.-H."/>
            <person name="Kim D."/>
            <person name="Kim S."/>
            <person name="Ryu S."/>
            <person name="Song J.Y."/>
            <person name="Lee S.K."/>
        </authorList>
    </citation>
    <scope>NUCLEOTIDE SEQUENCE [LARGE SCALE GENOMIC DNA]</scope>
    <source>
        <tissue evidence="3">Muscle</tissue>
    </source>
</reference>
<feature type="compositionally biased region" description="Polar residues" evidence="1">
    <location>
        <begin position="68"/>
        <end position="79"/>
    </location>
</feature>
<dbReference type="GO" id="GO:0006516">
    <property type="term" value="P:glycoprotein catabolic process"/>
    <property type="evidence" value="ECO:0007669"/>
    <property type="project" value="TreeGrafter"/>
</dbReference>
<dbReference type="GO" id="GO:0036503">
    <property type="term" value="P:ERAD pathway"/>
    <property type="evidence" value="ECO:0007669"/>
    <property type="project" value="TreeGrafter"/>
</dbReference>
<dbReference type="SMART" id="SM01198">
    <property type="entry name" value="FBA"/>
    <property type="match status" value="1"/>
</dbReference>
<dbReference type="GO" id="GO:0031146">
    <property type="term" value="P:SCF-dependent proteasomal ubiquitin-dependent protein catabolic process"/>
    <property type="evidence" value="ECO:0007669"/>
    <property type="project" value="TreeGrafter"/>
</dbReference>
<dbReference type="AlphaFoldDB" id="A0A4Z2IFE8"/>
<dbReference type="PANTHER" id="PTHR12125">
    <property type="entry name" value="F-BOX ONLY PROTEIN 6-LIKE PROTEIN"/>
    <property type="match status" value="1"/>
</dbReference>
<feature type="region of interest" description="Disordered" evidence="1">
    <location>
        <begin position="1"/>
        <end position="30"/>
    </location>
</feature>
<dbReference type="Gene3D" id="2.60.120.260">
    <property type="entry name" value="Galactose-binding domain-like"/>
    <property type="match status" value="1"/>
</dbReference>
<dbReference type="PANTHER" id="PTHR12125:SF1">
    <property type="entry name" value="F-BOX ONLY PROTEIN 50"/>
    <property type="match status" value="1"/>
</dbReference>
<organism evidence="3 4">
    <name type="scientific">Liparis tanakae</name>
    <name type="common">Tanaka's snailfish</name>
    <dbReference type="NCBI Taxonomy" id="230148"/>
    <lineage>
        <taxon>Eukaryota</taxon>
        <taxon>Metazoa</taxon>
        <taxon>Chordata</taxon>
        <taxon>Craniata</taxon>
        <taxon>Vertebrata</taxon>
        <taxon>Euteleostomi</taxon>
        <taxon>Actinopterygii</taxon>
        <taxon>Neopterygii</taxon>
        <taxon>Teleostei</taxon>
        <taxon>Neoteleostei</taxon>
        <taxon>Acanthomorphata</taxon>
        <taxon>Eupercaria</taxon>
        <taxon>Perciformes</taxon>
        <taxon>Cottioidei</taxon>
        <taxon>Cottales</taxon>
        <taxon>Liparidae</taxon>
        <taxon>Liparis</taxon>
    </lineage>
</organism>
<evidence type="ECO:0000259" key="2">
    <source>
        <dbReference type="PROSITE" id="PS51114"/>
    </source>
</evidence>
<keyword evidence="4" id="KW-1185">Reference proteome</keyword>
<name>A0A4Z2IFE8_9TELE</name>
<dbReference type="PROSITE" id="PS51114">
    <property type="entry name" value="FBA"/>
    <property type="match status" value="1"/>
</dbReference>
<dbReference type="InterPro" id="IPR007397">
    <property type="entry name" value="F-box-assoc_dom"/>
</dbReference>
<dbReference type="GO" id="GO:0019005">
    <property type="term" value="C:SCF ubiquitin ligase complex"/>
    <property type="evidence" value="ECO:0007669"/>
    <property type="project" value="TreeGrafter"/>
</dbReference>
<feature type="region of interest" description="Disordered" evidence="1">
    <location>
        <begin position="63"/>
        <end position="103"/>
    </location>
</feature>
<dbReference type="Pfam" id="PF04300">
    <property type="entry name" value="FBA"/>
    <property type="match status" value="1"/>
</dbReference>
<sequence length="259" mass="29010">MPTTGSNKNPLGLPGNTLVEGSVRPHRTMPEWKERCEAEWSLQGAPMPDTLDWKTVYDAKPLGRNMLKNPSPNGVSKDTSPPEPDLPEEPDRGPPRFQPHGEFSGWTTSIETLPYDSSGIPAGVVVCQLPLYSWFTMEQVVDLKAEGLWEELLDDFQPEIVIQDWYEESQLHNSIYQLHVKLLGADRSSVISEHTSKPTEDCGAYSHTWKEVSHVFSGYGPGVRYVHFQHRLKNQFLNGFYGTLSSGSSVVVRPTRTSA</sequence>
<dbReference type="InterPro" id="IPR039752">
    <property type="entry name" value="F-box_only"/>
</dbReference>
<comment type="caution">
    <text evidence="3">The sequence shown here is derived from an EMBL/GenBank/DDBJ whole genome shotgun (WGS) entry which is preliminary data.</text>
</comment>
<evidence type="ECO:0000313" key="3">
    <source>
        <dbReference type="EMBL" id="TNN76686.1"/>
    </source>
</evidence>
<evidence type="ECO:0000256" key="1">
    <source>
        <dbReference type="SAM" id="MobiDB-lite"/>
    </source>
</evidence>
<feature type="domain" description="FBA" evidence="2">
    <location>
        <begin position="56"/>
        <end position="254"/>
    </location>
</feature>
<dbReference type="OrthoDB" id="1107553at2759"/>
<dbReference type="SUPFAM" id="SSF49785">
    <property type="entry name" value="Galactose-binding domain-like"/>
    <property type="match status" value="1"/>
</dbReference>